<dbReference type="EMBL" id="QUSL01000011">
    <property type="protein sequence ID" value="RGD85430.1"/>
    <property type="molecule type" value="Genomic_DNA"/>
</dbReference>
<dbReference type="GO" id="GO:0015293">
    <property type="term" value="F:symporter activity"/>
    <property type="evidence" value="ECO:0007669"/>
    <property type="project" value="UniProtKB-KW"/>
</dbReference>
<dbReference type="PRINTS" id="PR00173">
    <property type="entry name" value="EDTRNSPORT"/>
</dbReference>
<dbReference type="PANTHER" id="PTHR42865">
    <property type="entry name" value="PROTON/GLUTAMATE-ASPARTATE SYMPORTER"/>
    <property type="match status" value="1"/>
</dbReference>
<keyword evidence="4 7" id="KW-0812">Transmembrane</keyword>
<evidence type="ECO:0000313" key="9">
    <source>
        <dbReference type="Proteomes" id="UP000261032"/>
    </source>
</evidence>
<dbReference type="GO" id="GO:0005886">
    <property type="term" value="C:plasma membrane"/>
    <property type="evidence" value="ECO:0007669"/>
    <property type="project" value="UniProtKB-SubCell"/>
</dbReference>
<feature type="transmembrane region" description="Helical" evidence="7">
    <location>
        <begin position="165"/>
        <end position="182"/>
    </location>
</feature>
<reference evidence="8 9" key="1">
    <citation type="submission" date="2018-08" db="EMBL/GenBank/DDBJ databases">
        <title>A genome reference for cultivated species of the human gut microbiota.</title>
        <authorList>
            <person name="Zou Y."/>
            <person name="Xue W."/>
            <person name="Luo G."/>
        </authorList>
    </citation>
    <scope>NUCLEOTIDE SEQUENCE [LARGE SCALE GENOMIC DNA]</scope>
    <source>
        <strain evidence="8 9">OM06-4</strain>
    </source>
</reference>
<keyword evidence="2" id="KW-0813">Transport</keyword>
<evidence type="ECO:0000256" key="1">
    <source>
        <dbReference type="ARBA" id="ARBA00004651"/>
    </source>
</evidence>
<evidence type="ECO:0000256" key="2">
    <source>
        <dbReference type="ARBA" id="ARBA00022448"/>
    </source>
</evidence>
<dbReference type="InterPro" id="IPR036458">
    <property type="entry name" value="Na:dicarbo_symporter_sf"/>
</dbReference>
<dbReference type="InterPro" id="IPR001991">
    <property type="entry name" value="Na-dicarboxylate_symporter"/>
</dbReference>
<protein>
    <submittedName>
        <fullName evidence="8">Dicarboxylate/amino acid:cation symporter</fullName>
    </submittedName>
</protein>
<feature type="transmembrane region" description="Helical" evidence="7">
    <location>
        <begin position="100"/>
        <end position="121"/>
    </location>
</feature>
<name>A0A3E3EEW8_9FIRM</name>
<proteinExistence type="predicted"/>
<dbReference type="Proteomes" id="UP000261032">
    <property type="component" value="Unassembled WGS sequence"/>
</dbReference>
<evidence type="ECO:0000256" key="6">
    <source>
        <dbReference type="ARBA" id="ARBA00023136"/>
    </source>
</evidence>
<feature type="transmembrane region" description="Helical" evidence="7">
    <location>
        <begin position="203"/>
        <end position="224"/>
    </location>
</feature>
<feature type="transmembrane region" description="Helical" evidence="7">
    <location>
        <begin position="6"/>
        <end position="25"/>
    </location>
</feature>
<dbReference type="PANTHER" id="PTHR42865:SF7">
    <property type="entry name" value="PROTON_GLUTAMATE-ASPARTATE SYMPORTER"/>
    <property type="match status" value="1"/>
</dbReference>
<organism evidence="8 9">
    <name type="scientific">Thomasclavelia ramosa</name>
    <dbReference type="NCBI Taxonomy" id="1547"/>
    <lineage>
        <taxon>Bacteria</taxon>
        <taxon>Bacillati</taxon>
        <taxon>Bacillota</taxon>
        <taxon>Erysipelotrichia</taxon>
        <taxon>Erysipelotrichales</taxon>
        <taxon>Coprobacillaceae</taxon>
        <taxon>Thomasclavelia</taxon>
    </lineage>
</organism>
<evidence type="ECO:0000256" key="5">
    <source>
        <dbReference type="ARBA" id="ARBA00022989"/>
    </source>
</evidence>
<feature type="transmembrane region" description="Helical" evidence="7">
    <location>
        <begin position="32"/>
        <end position="57"/>
    </location>
</feature>
<keyword evidence="5 7" id="KW-1133">Transmembrane helix</keyword>
<evidence type="ECO:0000256" key="3">
    <source>
        <dbReference type="ARBA" id="ARBA00022475"/>
    </source>
</evidence>
<evidence type="ECO:0000256" key="7">
    <source>
        <dbReference type="SAM" id="Phobius"/>
    </source>
</evidence>
<sequence>MNINIFELGAVLLAGVFFAIIYFLGKVKKYDFGLLTILGLVFGVAVGLIFKGHYLYLEAIGTIYSHLILAIVIPLLLFSIISSITNLGTSIKLKKISAKAIIFLLLNTLLASTITLTLAVVTKVGSGINYQLASDYKAVEVPAFIDTIINLFPSNLANSWVNGEVVPIVIFAVIIAIAYNKIARNQQKAVLPFKHFIDAGNRVMGEVVNFVISFTPYAVLALIARAVSKSALSDLIPLLSVLGLAYLLSIIQIFGVTSVLLKVVGKLNPLNFFKGIWPAGVVAFTSQSSIGTIPVTVRQLTKKLGVNEDVASFVASLGANLGMPGCAGIWPVLLAVFAINVLGIDYSIGQYIFLIVLAVVVSIGTVGVPGTATITATALFASAGLPIEIIVLLAPISSIVDMARTATNVVGAASAAMLVARSENELDLAVYNNETIGQPDLEII</sequence>
<evidence type="ECO:0000313" key="8">
    <source>
        <dbReference type="EMBL" id="RGD85430.1"/>
    </source>
</evidence>
<keyword evidence="6 7" id="KW-0472">Membrane</keyword>
<dbReference type="AlphaFoldDB" id="A0A3E3EEW8"/>
<keyword evidence="3" id="KW-1003">Cell membrane</keyword>
<feature type="transmembrane region" description="Helical" evidence="7">
    <location>
        <begin position="317"/>
        <end position="339"/>
    </location>
</feature>
<feature type="transmembrane region" description="Helical" evidence="7">
    <location>
        <begin position="276"/>
        <end position="297"/>
    </location>
</feature>
<feature type="transmembrane region" description="Helical" evidence="7">
    <location>
        <begin position="374"/>
        <end position="394"/>
    </location>
</feature>
<dbReference type="Gene3D" id="1.10.3860.10">
    <property type="entry name" value="Sodium:dicarboxylate symporter"/>
    <property type="match status" value="1"/>
</dbReference>
<gene>
    <name evidence="8" type="ORF">DXB93_08635</name>
</gene>
<evidence type="ECO:0000256" key="4">
    <source>
        <dbReference type="ARBA" id="ARBA00022692"/>
    </source>
</evidence>
<dbReference type="SUPFAM" id="SSF118215">
    <property type="entry name" value="Proton glutamate symport protein"/>
    <property type="match status" value="1"/>
</dbReference>
<accession>A0A3E3EEW8</accession>
<dbReference type="Pfam" id="PF00375">
    <property type="entry name" value="SDF"/>
    <property type="match status" value="1"/>
</dbReference>
<feature type="transmembrane region" description="Helical" evidence="7">
    <location>
        <begin position="244"/>
        <end position="264"/>
    </location>
</feature>
<feature type="transmembrane region" description="Helical" evidence="7">
    <location>
        <begin position="63"/>
        <end position="88"/>
    </location>
</feature>
<dbReference type="GO" id="GO:0006835">
    <property type="term" value="P:dicarboxylic acid transport"/>
    <property type="evidence" value="ECO:0007669"/>
    <property type="project" value="TreeGrafter"/>
</dbReference>
<dbReference type="RefSeq" id="WP_117581348.1">
    <property type="nucleotide sequence ID" value="NZ_QUSL01000011.1"/>
</dbReference>
<feature type="transmembrane region" description="Helical" evidence="7">
    <location>
        <begin position="351"/>
        <end position="368"/>
    </location>
</feature>
<comment type="subcellular location">
    <subcellularLocation>
        <location evidence="1">Cell membrane</location>
        <topology evidence="1">Multi-pass membrane protein</topology>
    </subcellularLocation>
</comment>
<comment type="caution">
    <text evidence="8">The sequence shown here is derived from an EMBL/GenBank/DDBJ whole genome shotgun (WGS) entry which is preliminary data.</text>
</comment>